<feature type="region of interest" description="Disordered" evidence="1">
    <location>
        <begin position="69"/>
        <end position="92"/>
    </location>
</feature>
<accession>A0A9E6YNI9</accession>
<feature type="compositionally biased region" description="Polar residues" evidence="1">
    <location>
        <begin position="83"/>
        <end position="92"/>
    </location>
</feature>
<evidence type="ECO:0000256" key="1">
    <source>
        <dbReference type="SAM" id="MobiDB-lite"/>
    </source>
</evidence>
<protein>
    <submittedName>
        <fullName evidence="2">Uncharacterized protein</fullName>
    </submittedName>
</protein>
<evidence type="ECO:0000313" key="3">
    <source>
        <dbReference type="Proteomes" id="UP001055334"/>
    </source>
</evidence>
<dbReference type="Proteomes" id="UP001055334">
    <property type="component" value="Segment"/>
</dbReference>
<keyword evidence="3" id="KW-1185">Reference proteome</keyword>
<dbReference type="GeneID" id="80397623"/>
<evidence type="ECO:0000313" key="2">
    <source>
        <dbReference type="EMBL" id="ULG00210.1"/>
    </source>
</evidence>
<dbReference type="EMBL" id="OM141125">
    <property type="protein sequence ID" value="ULG00210.1"/>
    <property type="molecule type" value="Genomic_DNA"/>
</dbReference>
<feature type="region of interest" description="Disordered" evidence="1">
    <location>
        <begin position="1"/>
        <end position="22"/>
    </location>
</feature>
<dbReference type="KEGG" id="vg:80397623"/>
<organism evidence="2 3">
    <name type="scientific">Pseudomonas phage PP9W2</name>
    <dbReference type="NCBI Taxonomy" id="2914450"/>
    <lineage>
        <taxon>Viruses</taxon>
        <taxon>Duplodnaviria</taxon>
        <taxon>Heunggongvirae</taxon>
        <taxon>Uroviricota</taxon>
        <taxon>Caudoviricetes</taxon>
        <taxon>Haihevirus</taxon>
        <taxon>Haihevirus PP9W2</taxon>
    </lineage>
</organism>
<name>A0A9E6YNI9_9CAUD</name>
<dbReference type="RefSeq" id="YP_010773347.1">
    <property type="nucleotide sequence ID" value="NC_074662.1"/>
</dbReference>
<proteinExistence type="predicted"/>
<reference evidence="2" key="1">
    <citation type="submission" date="2022-01" db="EMBL/GenBank/DDBJ databases">
        <authorList>
            <person name="Long X."/>
        </authorList>
    </citation>
    <scope>NUCLEOTIDE SEQUENCE</scope>
</reference>
<sequence>MMRRVYLSGPMTGLPYPHRNTPMHQLTAHHRQGGVTVTGWPEESQLMTPDDILLFARAVKQMAINQAQGAEGVRVYPEDEPCPSTTTPHTAA</sequence>